<comment type="subcellular location">
    <subcellularLocation>
        <location evidence="1">Cell membrane</location>
        <topology evidence="1">Multi-pass membrane protein</topology>
    </subcellularLocation>
</comment>
<comment type="caution">
    <text evidence="9">The sequence shown here is derived from an EMBL/GenBank/DDBJ whole genome shotgun (WGS) entry which is preliminary data.</text>
</comment>
<evidence type="ECO:0000256" key="1">
    <source>
        <dbReference type="ARBA" id="ARBA00004651"/>
    </source>
</evidence>
<evidence type="ECO:0000256" key="5">
    <source>
        <dbReference type="ARBA" id="ARBA00023136"/>
    </source>
</evidence>
<organism evidence="9 10">
    <name type="scientific">Janthinobacterium kumbetense</name>
    <dbReference type="NCBI Taxonomy" id="2950280"/>
    <lineage>
        <taxon>Bacteria</taxon>
        <taxon>Pseudomonadati</taxon>
        <taxon>Pseudomonadota</taxon>
        <taxon>Betaproteobacteria</taxon>
        <taxon>Burkholderiales</taxon>
        <taxon>Oxalobacteraceae</taxon>
        <taxon>Janthinobacterium</taxon>
    </lineage>
</organism>
<keyword evidence="10" id="KW-1185">Reference proteome</keyword>
<dbReference type="Pfam" id="PF13515">
    <property type="entry name" value="FUSC_2"/>
    <property type="match status" value="1"/>
</dbReference>
<dbReference type="InterPro" id="IPR049453">
    <property type="entry name" value="Memb_transporter_dom"/>
</dbReference>
<feature type="transmembrane region" description="Helical" evidence="7">
    <location>
        <begin position="403"/>
        <end position="432"/>
    </location>
</feature>
<feature type="domain" description="Integral membrane bound transporter" evidence="8">
    <location>
        <begin position="411"/>
        <end position="534"/>
    </location>
</feature>
<proteinExistence type="inferred from homology"/>
<evidence type="ECO:0000313" key="9">
    <source>
        <dbReference type="EMBL" id="MCM2568053.1"/>
    </source>
</evidence>
<feature type="transmembrane region" description="Helical" evidence="7">
    <location>
        <begin position="452"/>
        <end position="480"/>
    </location>
</feature>
<evidence type="ECO:0000259" key="8">
    <source>
        <dbReference type="Pfam" id="PF13515"/>
    </source>
</evidence>
<feature type="transmembrane region" description="Helical" evidence="7">
    <location>
        <begin position="492"/>
        <end position="509"/>
    </location>
</feature>
<evidence type="ECO:0000256" key="7">
    <source>
        <dbReference type="SAM" id="Phobius"/>
    </source>
</evidence>
<feature type="transmembrane region" description="Helical" evidence="7">
    <location>
        <begin position="94"/>
        <end position="113"/>
    </location>
</feature>
<comment type="similarity">
    <text evidence="6">Belongs to the YccS/YhfK family.</text>
</comment>
<accession>A0ABT0WXS3</accession>
<dbReference type="Proteomes" id="UP001202243">
    <property type="component" value="Unassembled WGS sequence"/>
</dbReference>
<protein>
    <submittedName>
        <fullName evidence="9">FUSC family protein</fullName>
    </submittedName>
</protein>
<evidence type="ECO:0000256" key="3">
    <source>
        <dbReference type="ARBA" id="ARBA00022692"/>
    </source>
</evidence>
<evidence type="ECO:0000313" key="10">
    <source>
        <dbReference type="Proteomes" id="UP001202243"/>
    </source>
</evidence>
<evidence type="ECO:0000256" key="2">
    <source>
        <dbReference type="ARBA" id="ARBA00022475"/>
    </source>
</evidence>
<feature type="transmembrane region" description="Helical" evidence="7">
    <location>
        <begin position="146"/>
        <end position="163"/>
    </location>
</feature>
<keyword evidence="4 7" id="KW-1133">Transmembrane helix</keyword>
<gene>
    <name evidence="9" type="ORF">NCG91_20810</name>
</gene>
<dbReference type="PANTHER" id="PTHR30509">
    <property type="entry name" value="P-HYDROXYBENZOIC ACID EFFLUX PUMP SUBUNIT-RELATED"/>
    <property type="match status" value="1"/>
</dbReference>
<feature type="transmembrane region" description="Helical" evidence="7">
    <location>
        <begin position="521"/>
        <end position="540"/>
    </location>
</feature>
<evidence type="ECO:0000256" key="6">
    <source>
        <dbReference type="ARBA" id="ARBA00043993"/>
    </source>
</evidence>
<feature type="transmembrane region" description="Helical" evidence="7">
    <location>
        <begin position="169"/>
        <end position="190"/>
    </location>
</feature>
<dbReference type="RefSeq" id="WP_251351028.1">
    <property type="nucleotide sequence ID" value="NZ_JAMQGR010000008.1"/>
</dbReference>
<dbReference type="EMBL" id="JAMQGR010000008">
    <property type="protein sequence ID" value="MCM2568053.1"/>
    <property type="molecule type" value="Genomic_DNA"/>
</dbReference>
<feature type="transmembrane region" description="Helical" evidence="7">
    <location>
        <begin position="119"/>
        <end position="139"/>
    </location>
</feature>
<keyword evidence="5 7" id="KW-0472">Membrane</keyword>
<name>A0ABT0WXS3_9BURK</name>
<dbReference type="PANTHER" id="PTHR30509:SF9">
    <property type="entry name" value="MULTIDRUG RESISTANCE PROTEIN MDTO"/>
    <property type="match status" value="1"/>
</dbReference>
<keyword evidence="2" id="KW-1003">Cell membrane</keyword>
<keyword evidence="3 7" id="KW-0812">Transmembrane</keyword>
<sequence>MYLRKLHRRSRALAGRWLTGVHAYTDTLAQRRPLWMVSLAIDETNLSEGLRAACASSAMLLLGLLFDHPDFSWAAIGAFWTCLADAAGTRRMRFVSMVGFGLLSTVAGGLTALAAGHGVATAAIAVLLFSWAGALARIWGAATGQVAILAATACVVMVTHPLASMTQTAPFLGLYMFGCLFATVLSFTVWRIHPFGPSRRAIRAAYSRLAGIARDNARFLAHDAAQADVAAHGASYRSQARAALEAARVALAAVPPARAGRSALYDNLLLALSDAERIFAYLIAVTHTCEREQQRLRQDPRARRSLEVMAVLLRRLGQAVQRQPETPPLELQRRLAGCGRRLEAALGALLPLRLNVDFMELGLPRAAQLPWREAAFLALGQAWQTAKVNATPQSLSWRHAARVSLATTAGFLLVEALHIPFGYWATMATLLILQPSVSTTWPRGIERVAGSVLGAVLAVLIGLVIYTPLGISLVVFPLIVATMALRRVSYSLHVLFMTPAFVLVADYAAPASEMVYAMSRLGNNVLGCVLALLATFFLWPDREADDLDQRLAKAVSANLKYLLAVLAAGGKWDSAIARLRREAGLASNNAEQVLQRLRIERRLDRSSGVGLAALRTLPLLRRVAGSTARISLSPQAEPAPPALQQWIAGVSGEIDALLRGAADASAPGPCVADSLTPLQADAVAQVQLLRGLLREHVQAQAEETPGKLTQIAE</sequence>
<evidence type="ECO:0000256" key="4">
    <source>
        <dbReference type="ARBA" id="ARBA00022989"/>
    </source>
</evidence>
<reference evidence="9 10" key="1">
    <citation type="submission" date="2022-06" db="EMBL/GenBank/DDBJ databases">
        <title>Janthinobacterium kumbetensis sp. nov., isolated from spring water in Turkey.</title>
        <authorList>
            <person name="Inan Bektas K."/>
            <person name="Belduz A.A."/>
            <person name="Canakci S."/>
            <person name="Nalcaoglu A."/>
            <person name="Ceylan E."/>
            <person name="Kati H."/>
        </authorList>
    </citation>
    <scope>NUCLEOTIDE SEQUENCE [LARGE SCALE GENOMIC DNA]</scope>
    <source>
        <strain evidence="9 10">GK</strain>
    </source>
</reference>